<feature type="region of interest" description="Disordered" evidence="1">
    <location>
        <begin position="345"/>
        <end position="389"/>
    </location>
</feature>
<keyword evidence="2" id="KW-0472">Membrane</keyword>
<feature type="region of interest" description="Disordered" evidence="1">
    <location>
        <begin position="420"/>
        <end position="490"/>
    </location>
</feature>
<keyword evidence="2" id="KW-1133">Transmembrane helix</keyword>
<dbReference type="Pfam" id="PF19590">
    <property type="entry name" value="TrbL_3"/>
    <property type="match status" value="1"/>
</dbReference>
<evidence type="ECO:0000313" key="3">
    <source>
        <dbReference type="EMBL" id="WCO67963.1"/>
    </source>
</evidence>
<dbReference type="Proteomes" id="UP001216390">
    <property type="component" value="Chromosome"/>
</dbReference>
<gene>
    <name evidence="3" type="ORF">PO878_04400</name>
</gene>
<accession>A0AAE9YBA9</accession>
<keyword evidence="4" id="KW-1185">Reference proteome</keyword>
<dbReference type="AlphaFoldDB" id="A0AAE9YBA9"/>
<feature type="transmembrane region" description="Helical" evidence="2">
    <location>
        <begin position="37"/>
        <end position="57"/>
    </location>
</feature>
<dbReference type="KEGG" id="ima:PO878_04400"/>
<feature type="compositionally biased region" description="Gly residues" evidence="1">
    <location>
        <begin position="348"/>
        <end position="363"/>
    </location>
</feature>
<feature type="transmembrane region" description="Helical" evidence="2">
    <location>
        <begin position="115"/>
        <end position="133"/>
    </location>
</feature>
<proteinExistence type="predicted"/>
<protein>
    <submittedName>
        <fullName evidence="3">Type IV secretion system protein</fullName>
    </submittedName>
</protein>
<evidence type="ECO:0000256" key="1">
    <source>
        <dbReference type="SAM" id="MobiDB-lite"/>
    </source>
</evidence>
<dbReference type="EMBL" id="CP116942">
    <property type="protein sequence ID" value="WCO67963.1"/>
    <property type="molecule type" value="Genomic_DNA"/>
</dbReference>
<evidence type="ECO:0000313" key="4">
    <source>
        <dbReference type="Proteomes" id="UP001216390"/>
    </source>
</evidence>
<evidence type="ECO:0000256" key="2">
    <source>
        <dbReference type="SAM" id="Phobius"/>
    </source>
</evidence>
<feature type="compositionally biased region" description="Gly residues" evidence="1">
    <location>
        <begin position="372"/>
        <end position="388"/>
    </location>
</feature>
<feature type="transmembrane region" description="Helical" evidence="2">
    <location>
        <begin position="279"/>
        <end position="301"/>
    </location>
</feature>
<dbReference type="RefSeq" id="WP_272737480.1">
    <property type="nucleotide sequence ID" value="NZ_CP116942.1"/>
</dbReference>
<keyword evidence="2" id="KW-0812">Transmembrane</keyword>
<name>A0AAE9YBA9_9ACTN</name>
<feature type="transmembrane region" description="Helical" evidence="2">
    <location>
        <begin position="197"/>
        <end position="216"/>
    </location>
</feature>
<organism evidence="3 4">
    <name type="scientific">Iamia majanohamensis</name>
    <dbReference type="NCBI Taxonomy" id="467976"/>
    <lineage>
        <taxon>Bacteria</taxon>
        <taxon>Bacillati</taxon>
        <taxon>Actinomycetota</taxon>
        <taxon>Acidimicrobiia</taxon>
        <taxon>Acidimicrobiales</taxon>
        <taxon>Iamiaceae</taxon>
        <taxon>Iamia</taxon>
    </lineage>
</organism>
<feature type="transmembrane region" description="Helical" evidence="2">
    <location>
        <begin position="171"/>
        <end position="191"/>
    </location>
</feature>
<dbReference type="InterPro" id="IPR045782">
    <property type="entry name" value="TrbL_3"/>
</dbReference>
<reference evidence="3" key="1">
    <citation type="submission" date="2023-01" db="EMBL/GenBank/DDBJ databases">
        <title>The diversity of Class Acidimicrobiia in South China Sea sediment environments and the proposal of Iamia marina sp. nov., a novel species of the genus Iamia.</title>
        <authorList>
            <person name="He Y."/>
            <person name="Tian X."/>
        </authorList>
    </citation>
    <scope>NUCLEOTIDE SEQUENCE</scope>
    <source>
        <strain evidence="3">DSM 19957</strain>
    </source>
</reference>
<sequence length="490" mass="48318">MILGVGFPDPIGWVIDKVTGFVGDVATGGFELMIGGLVAWVVDAVIWVVGGVFNFFLDSTDPNVQADWFITGTGPYATTVSIGASLLLLFLLAGIVQGTLSGDVGGMLRRMALELPVSVLGMVGLVTVTQMLIRLTDALSGQIIGNFQDDISDFTTVVLTLDHLSGGTSTAFVVFVLGLVTVLAGLVLVAVLVVRSALIYIVVALAPIVFATRLWPATKGASRKLLDLLVALILSKLVIAVALSVAAAAAVGTGSGGEVTALPEPESFAEDPGGSVTQAVGILLTAAAAFGVAAFSPLLVARLLPLTEAALVAQGIPGSPVRAGHQGLMMANTMQMVTGRRYSQIAGGEAGGGEAAGAGAGPPGDGPPSGSAGTGAGASGGAGAGAAGAGAAASGVGVAVVAAAKAAQATKKGIDTSARVVGETAREATDTTAEPGPSVRTAGQSTSGAEPKPGHRTPGSSPRSDRQSGPARRPPGSSSSSPAKRSGDVA</sequence>
<feature type="transmembrane region" description="Helical" evidence="2">
    <location>
        <begin position="69"/>
        <end position="95"/>
    </location>
</feature>
<feature type="transmembrane region" description="Helical" evidence="2">
    <location>
        <begin position="228"/>
        <end position="251"/>
    </location>
</feature>
<feature type="compositionally biased region" description="Low complexity" evidence="1">
    <location>
        <begin position="468"/>
        <end position="484"/>
    </location>
</feature>